<name>A0A839SNU6_9PROT</name>
<dbReference type="Proteomes" id="UP000581135">
    <property type="component" value="Unassembled WGS sequence"/>
</dbReference>
<dbReference type="PANTHER" id="PTHR10668">
    <property type="entry name" value="PHYTOENE DEHYDROGENASE"/>
    <property type="match status" value="1"/>
</dbReference>
<dbReference type="Gene3D" id="3.50.50.60">
    <property type="entry name" value="FAD/NAD(P)-binding domain"/>
    <property type="match status" value="2"/>
</dbReference>
<keyword evidence="2" id="KW-1185">Reference proteome</keyword>
<organism evidence="1 2">
    <name type="scientific">Limibacillus halophilus</name>
    <dbReference type="NCBI Taxonomy" id="1579333"/>
    <lineage>
        <taxon>Bacteria</taxon>
        <taxon>Pseudomonadati</taxon>
        <taxon>Pseudomonadota</taxon>
        <taxon>Alphaproteobacteria</taxon>
        <taxon>Rhodospirillales</taxon>
        <taxon>Rhodovibrionaceae</taxon>
        <taxon>Limibacillus</taxon>
    </lineage>
</organism>
<dbReference type="EMBL" id="JACHXA010000001">
    <property type="protein sequence ID" value="MBB3064122.1"/>
    <property type="molecule type" value="Genomic_DNA"/>
</dbReference>
<comment type="caution">
    <text evidence="1">The sequence shown here is derived from an EMBL/GenBank/DDBJ whole genome shotgun (WGS) entry which is preliminary data.</text>
</comment>
<gene>
    <name evidence="1" type="ORF">FHR98_000387</name>
</gene>
<dbReference type="InterPro" id="IPR036188">
    <property type="entry name" value="FAD/NAD-bd_sf"/>
</dbReference>
<protein>
    <submittedName>
        <fullName evidence="1">Phytoene dehydrogenase-like protein</fullName>
    </submittedName>
</protein>
<proteinExistence type="predicted"/>
<dbReference type="RefSeq" id="WP_183414934.1">
    <property type="nucleotide sequence ID" value="NZ_JACHXA010000001.1"/>
</dbReference>
<reference evidence="1 2" key="1">
    <citation type="submission" date="2020-08" db="EMBL/GenBank/DDBJ databases">
        <title>Genomic Encyclopedia of Type Strains, Phase III (KMG-III): the genomes of soil and plant-associated and newly described type strains.</title>
        <authorList>
            <person name="Whitman W."/>
        </authorList>
    </citation>
    <scope>NUCLEOTIDE SEQUENCE [LARGE SCALE GENOMIC DNA]</scope>
    <source>
        <strain evidence="1 2">CECT 8803</strain>
    </source>
</reference>
<dbReference type="AlphaFoldDB" id="A0A839SNU6"/>
<dbReference type="PANTHER" id="PTHR10668:SF103">
    <property type="entry name" value="PYRIDINE NUCLEOTIDE-DISULFIDE OXIDOREDUCTASE DOMAIN-CONTAINING PROTEIN 2"/>
    <property type="match status" value="1"/>
</dbReference>
<evidence type="ECO:0000313" key="1">
    <source>
        <dbReference type="EMBL" id="MBB3064122.1"/>
    </source>
</evidence>
<evidence type="ECO:0000313" key="2">
    <source>
        <dbReference type="Proteomes" id="UP000581135"/>
    </source>
</evidence>
<accession>A0A839SNU6</accession>
<dbReference type="Pfam" id="PF13450">
    <property type="entry name" value="NAD_binding_8"/>
    <property type="match status" value="1"/>
</dbReference>
<sequence length="530" mass="56897">MAQYDAIIIGGGINGLVTTGLLQKAGLSTLLLEAGGGFGGLAAQVDAEGQPQAPSLAQSGMISPSVFRSLNLSSQGLSVQPERLDQEFHHPGYDSFRLFAGDADQQQAVMSRFSPRDADRLPVFRARLTRLASALKPFLERTPPRLAEMVLADRLELLRLGVSLKRLGRADLRDFLRIIAMNEADLLEEVFESEAAQSLFAFDGVLGNLFGPRSPNTVFTLLYRWATAFDGASGSPVRPLGGAHALVGALVRQARSLGAVLRSEAEVERVLLVDDRAAAVRLTSGEEVGAPLILSSLHPGRSCLDLLGVEHMDADWVRNLQHARGRGVNAALTLSLAGLPETEGSAAGWLRRRFVFAGGIRALEAAHDSAKYGELPDDPPFEASVSTGEKPGTFRMQVTAQYCPENLKVSSWQQEGEKLQRSILRRLEEAYPGFNACVEGVRMQTPSDLAASYGLPGGHWHHLELGLDQIYLLRPLPGWGQYSTPVEGFFLCGAGCHPGGGLQGAAGANAAHRALLHHKARNKTLRAKGG</sequence>
<dbReference type="SUPFAM" id="SSF51905">
    <property type="entry name" value="FAD/NAD(P)-binding domain"/>
    <property type="match status" value="1"/>
</dbReference>